<comment type="caution">
    <text evidence="1">The sequence shown here is derived from an EMBL/GenBank/DDBJ whole genome shotgun (WGS) entry which is preliminary data.</text>
</comment>
<reference evidence="1" key="1">
    <citation type="submission" date="2021-05" db="EMBL/GenBank/DDBJ databases">
        <authorList>
            <person name="Pietrasiak N."/>
            <person name="Ward R."/>
            <person name="Stajich J.E."/>
            <person name="Kurbessoian T."/>
        </authorList>
    </citation>
    <scope>NUCLEOTIDE SEQUENCE</scope>
    <source>
        <strain evidence="1">JT2-VF2</strain>
    </source>
</reference>
<proteinExistence type="predicted"/>
<reference evidence="1" key="2">
    <citation type="journal article" date="2022" name="Microbiol. Resour. Announc.">
        <title>Metagenome Sequencing to Explore Phylogenomics of Terrestrial Cyanobacteria.</title>
        <authorList>
            <person name="Ward R.D."/>
            <person name="Stajich J.E."/>
            <person name="Johansen J.R."/>
            <person name="Huntemann M."/>
            <person name="Clum A."/>
            <person name="Foster B."/>
            <person name="Foster B."/>
            <person name="Roux S."/>
            <person name="Palaniappan K."/>
            <person name="Varghese N."/>
            <person name="Mukherjee S."/>
            <person name="Reddy T.B.K."/>
            <person name="Daum C."/>
            <person name="Copeland A."/>
            <person name="Chen I.A."/>
            <person name="Ivanova N.N."/>
            <person name="Kyrpides N.C."/>
            <person name="Shapiro N."/>
            <person name="Eloe-Fadrosh E.A."/>
            <person name="Pietrasiak N."/>
        </authorList>
    </citation>
    <scope>NUCLEOTIDE SEQUENCE</scope>
    <source>
        <strain evidence="1">JT2-VF2</strain>
    </source>
</reference>
<sequence>MLFFCVWIGQDKLPQIQQITLNINQEERTKNNFESAQKLGMEASLIVQNPPHAPEVWEKSSIKWQEAISLLEKIPEGTSISEQAKKQISSYRINSQTISKRILNENQAKENFEFSQKLAIEASILVQNPPHPPKVWKQAQLKWQQAIKLLESIPQSTFVSEKAKEKLSSYKTNYGAVSTQVKD</sequence>
<evidence type="ECO:0000313" key="1">
    <source>
        <dbReference type="EMBL" id="MBW4563156.1"/>
    </source>
</evidence>
<dbReference type="Proteomes" id="UP000715781">
    <property type="component" value="Unassembled WGS sequence"/>
</dbReference>
<protein>
    <submittedName>
        <fullName evidence="1">Uncharacterized protein</fullName>
    </submittedName>
</protein>
<dbReference type="AlphaFoldDB" id="A0A951Q0P7"/>
<organism evidence="1 2">
    <name type="scientific">Mojavia pulchra JT2-VF2</name>
    <dbReference type="NCBI Taxonomy" id="287848"/>
    <lineage>
        <taxon>Bacteria</taxon>
        <taxon>Bacillati</taxon>
        <taxon>Cyanobacteriota</taxon>
        <taxon>Cyanophyceae</taxon>
        <taxon>Nostocales</taxon>
        <taxon>Nostocaceae</taxon>
    </lineage>
</organism>
<accession>A0A951Q0P7</accession>
<name>A0A951Q0P7_9NOST</name>
<evidence type="ECO:0000313" key="2">
    <source>
        <dbReference type="Proteomes" id="UP000715781"/>
    </source>
</evidence>
<dbReference type="EMBL" id="JAHHHN010000011">
    <property type="protein sequence ID" value="MBW4563156.1"/>
    <property type="molecule type" value="Genomic_DNA"/>
</dbReference>
<gene>
    <name evidence="1" type="ORF">KME32_18805</name>
</gene>